<gene>
    <name evidence="2" type="ORF">S06H3_55032</name>
</gene>
<keyword evidence="1" id="KW-0472">Membrane</keyword>
<protein>
    <submittedName>
        <fullName evidence="2">Uncharacterized protein</fullName>
    </submittedName>
</protein>
<accession>X1QWR0</accession>
<proteinExistence type="predicted"/>
<reference evidence="2" key="1">
    <citation type="journal article" date="2014" name="Front. Microbiol.">
        <title>High frequency of phylogenetically diverse reductive dehalogenase-homologous genes in deep subseafloor sedimentary metagenomes.</title>
        <authorList>
            <person name="Kawai M."/>
            <person name="Futagami T."/>
            <person name="Toyoda A."/>
            <person name="Takaki Y."/>
            <person name="Nishi S."/>
            <person name="Hori S."/>
            <person name="Arai W."/>
            <person name="Tsubouchi T."/>
            <person name="Morono Y."/>
            <person name="Uchiyama I."/>
            <person name="Ito T."/>
            <person name="Fujiyama A."/>
            <person name="Inagaki F."/>
            <person name="Takami H."/>
        </authorList>
    </citation>
    <scope>NUCLEOTIDE SEQUENCE</scope>
    <source>
        <strain evidence="2">Expedition CK06-06</strain>
    </source>
</reference>
<comment type="caution">
    <text evidence="2">The sequence shown here is derived from an EMBL/GenBank/DDBJ whole genome shotgun (WGS) entry which is preliminary data.</text>
</comment>
<keyword evidence="1" id="KW-0812">Transmembrane</keyword>
<keyword evidence="1" id="KW-1133">Transmembrane helix</keyword>
<evidence type="ECO:0000313" key="2">
    <source>
        <dbReference type="EMBL" id="GAI55325.1"/>
    </source>
</evidence>
<name>X1QWR0_9ZZZZ</name>
<sequence>GFLKRFIKLSWHGIPIGIIASVLIGAAVLAATYITVTQTITQEITEPEPPPDYGGIVAPTMALPKLETGKSFTKVLPDGVVVTRKGYDVAFEMALTSDPLYTNFGVELILTGKPSGSDLVIGTGYAVSGGASVGVNLDIAGTYTFTETITGTAGSAPGTATSTVVFTLVTPYPEH</sequence>
<feature type="transmembrane region" description="Helical" evidence="1">
    <location>
        <begin position="12"/>
        <end position="34"/>
    </location>
</feature>
<evidence type="ECO:0000256" key="1">
    <source>
        <dbReference type="SAM" id="Phobius"/>
    </source>
</evidence>
<organism evidence="2">
    <name type="scientific">marine sediment metagenome</name>
    <dbReference type="NCBI Taxonomy" id="412755"/>
    <lineage>
        <taxon>unclassified sequences</taxon>
        <taxon>metagenomes</taxon>
        <taxon>ecological metagenomes</taxon>
    </lineage>
</organism>
<dbReference type="AlphaFoldDB" id="X1QWR0"/>
<dbReference type="EMBL" id="BARV01035240">
    <property type="protein sequence ID" value="GAI55325.1"/>
    <property type="molecule type" value="Genomic_DNA"/>
</dbReference>
<feature type="non-terminal residue" evidence="2">
    <location>
        <position position="1"/>
    </location>
</feature>